<evidence type="ECO:0000313" key="3">
    <source>
        <dbReference type="Proteomes" id="UP000275846"/>
    </source>
</evidence>
<evidence type="ECO:0000313" key="2">
    <source>
        <dbReference type="EMBL" id="VDL97310.1"/>
    </source>
</evidence>
<evidence type="ECO:0000259" key="1">
    <source>
        <dbReference type="Pfam" id="PF26215"/>
    </source>
</evidence>
<dbReference type="EMBL" id="UYSU01036177">
    <property type="protein sequence ID" value="VDL97310.1"/>
    <property type="molecule type" value="Genomic_DNA"/>
</dbReference>
<dbReference type="PANTHER" id="PTHR21301">
    <property type="entry name" value="REVERSE TRANSCRIPTASE"/>
    <property type="match status" value="1"/>
</dbReference>
<name>A0A3P7CIQ2_SCHSO</name>
<gene>
    <name evidence="2" type="ORF">SSLN_LOCUS10925</name>
</gene>
<sequence>MEEEVNNQLPFLDIQVTKLTNGMIRTMVFRKATNITPILHFRSNRPVGHKRSCVRTIFRRVRTHCSDDIRKKEEMEYLHALLTANGCPKSFIRKCLMKPQFERLSEEKPKFWLAIP</sequence>
<dbReference type="Proteomes" id="UP000275846">
    <property type="component" value="Unassembled WGS sequence"/>
</dbReference>
<proteinExistence type="predicted"/>
<dbReference type="PANTHER" id="PTHR21301:SF10">
    <property type="entry name" value="REVERSE TRANSCRIPTASE DOMAIN-CONTAINING PROTEIN"/>
    <property type="match status" value="1"/>
</dbReference>
<organism evidence="2 3">
    <name type="scientific">Schistocephalus solidus</name>
    <name type="common">Tapeworm</name>
    <dbReference type="NCBI Taxonomy" id="70667"/>
    <lineage>
        <taxon>Eukaryota</taxon>
        <taxon>Metazoa</taxon>
        <taxon>Spiralia</taxon>
        <taxon>Lophotrochozoa</taxon>
        <taxon>Platyhelminthes</taxon>
        <taxon>Cestoda</taxon>
        <taxon>Eucestoda</taxon>
        <taxon>Diphyllobothriidea</taxon>
        <taxon>Diphyllobothriidae</taxon>
        <taxon>Schistocephalus</taxon>
    </lineage>
</organism>
<dbReference type="AlphaFoldDB" id="A0A3P7CIQ2"/>
<dbReference type="InterPro" id="IPR058912">
    <property type="entry name" value="HTH_animal"/>
</dbReference>
<dbReference type="OrthoDB" id="6143221at2759"/>
<dbReference type="Pfam" id="PF26215">
    <property type="entry name" value="HTH_animal"/>
    <property type="match status" value="1"/>
</dbReference>
<accession>A0A3P7CIQ2</accession>
<feature type="domain" description="Helix-turn-helix" evidence="1">
    <location>
        <begin position="38"/>
        <end position="95"/>
    </location>
</feature>
<reference evidence="2 3" key="1">
    <citation type="submission" date="2018-11" db="EMBL/GenBank/DDBJ databases">
        <authorList>
            <consortium name="Pathogen Informatics"/>
        </authorList>
    </citation>
    <scope>NUCLEOTIDE SEQUENCE [LARGE SCALE GENOMIC DNA]</scope>
    <source>
        <strain evidence="2 3">NST_G2</strain>
    </source>
</reference>
<protein>
    <recommendedName>
        <fullName evidence="1">Helix-turn-helix domain-containing protein</fullName>
    </recommendedName>
</protein>
<keyword evidence="3" id="KW-1185">Reference proteome</keyword>